<protein>
    <submittedName>
        <fullName evidence="2">Uncharacterized protein</fullName>
    </submittedName>
</protein>
<reference evidence="2 3" key="1">
    <citation type="submission" date="2019-05" db="EMBL/GenBank/DDBJ databases">
        <title>Emergence of the Ug99 lineage of the wheat stem rust pathogen through somatic hybridization.</title>
        <authorList>
            <person name="Li F."/>
            <person name="Upadhyaya N.M."/>
            <person name="Sperschneider J."/>
            <person name="Matny O."/>
            <person name="Nguyen-Phuc H."/>
            <person name="Mago R."/>
            <person name="Raley C."/>
            <person name="Miller M.E."/>
            <person name="Silverstein K.A.T."/>
            <person name="Henningsen E."/>
            <person name="Hirsch C.D."/>
            <person name="Visser B."/>
            <person name="Pretorius Z.A."/>
            <person name="Steffenson B.J."/>
            <person name="Schwessinger B."/>
            <person name="Dodds P.N."/>
            <person name="Figueroa M."/>
        </authorList>
    </citation>
    <scope>NUCLEOTIDE SEQUENCE [LARGE SCALE GENOMIC DNA]</scope>
    <source>
        <strain evidence="2 3">Ug99</strain>
    </source>
</reference>
<evidence type="ECO:0000313" key="2">
    <source>
        <dbReference type="EMBL" id="KAA1131698.1"/>
    </source>
</evidence>
<feature type="region of interest" description="Disordered" evidence="1">
    <location>
        <begin position="1"/>
        <end position="87"/>
    </location>
</feature>
<dbReference type="EMBL" id="VDEP01000102">
    <property type="protein sequence ID" value="KAA1131698.1"/>
    <property type="molecule type" value="Genomic_DNA"/>
</dbReference>
<accession>A0A5B0S1R4</accession>
<feature type="compositionally biased region" description="Polar residues" evidence="1">
    <location>
        <begin position="9"/>
        <end position="28"/>
    </location>
</feature>
<dbReference type="Proteomes" id="UP000325313">
    <property type="component" value="Unassembled WGS sequence"/>
</dbReference>
<dbReference type="AlphaFoldDB" id="A0A5B0S1R4"/>
<name>A0A5B0S1R4_PUCGR</name>
<evidence type="ECO:0000313" key="3">
    <source>
        <dbReference type="Proteomes" id="UP000325313"/>
    </source>
</evidence>
<organism evidence="2 3">
    <name type="scientific">Puccinia graminis f. sp. tritici</name>
    <dbReference type="NCBI Taxonomy" id="56615"/>
    <lineage>
        <taxon>Eukaryota</taxon>
        <taxon>Fungi</taxon>
        <taxon>Dikarya</taxon>
        <taxon>Basidiomycota</taxon>
        <taxon>Pucciniomycotina</taxon>
        <taxon>Pucciniomycetes</taxon>
        <taxon>Pucciniales</taxon>
        <taxon>Pucciniaceae</taxon>
        <taxon>Puccinia</taxon>
    </lineage>
</organism>
<sequence>MAPLISRSPVGTRSTTSNVTVRPGTSNAAGKRVARSPSPPGDDGGEASNGNQGGSGTGATQGGTPPPLWDPAPHFYCDVPHPPPPPC</sequence>
<evidence type="ECO:0000256" key="1">
    <source>
        <dbReference type="SAM" id="MobiDB-lite"/>
    </source>
</evidence>
<feature type="compositionally biased region" description="Gly residues" evidence="1">
    <location>
        <begin position="51"/>
        <end position="61"/>
    </location>
</feature>
<proteinExistence type="predicted"/>
<gene>
    <name evidence="2" type="ORF">PGTUg99_011700</name>
</gene>
<comment type="caution">
    <text evidence="2">The sequence shown here is derived from an EMBL/GenBank/DDBJ whole genome shotgun (WGS) entry which is preliminary data.</text>
</comment>